<reference evidence="1 2" key="1">
    <citation type="submission" date="2020-03" db="EMBL/GenBank/DDBJ databases">
        <title>WGS of actinomycetes isolated from Thailand.</title>
        <authorList>
            <person name="Thawai C."/>
        </authorList>
    </citation>
    <scope>NUCLEOTIDE SEQUENCE [LARGE SCALE GENOMIC DNA]</scope>
    <source>
        <strain evidence="1 2">PRB2-1</strain>
    </source>
</reference>
<dbReference type="RefSeq" id="WP_167985927.1">
    <property type="nucleotide sequence ID" value="NZ_JAATEJ010000026.1"/>
</dbReference>
<organism evidence="1 2">
    <name type="scientific">Actinacidiphila epipremni</name>
    <dbReference type="NCBI Taxonomy" id="2053013"/>
    <lineage>
        <taxon>Bacteria</taxon>
        <taxon>Bacillati</taxon>
        <taxon>Actinomycetota</taxon>
        <taxon>Actinomycetes</taxon>
        <taxon>Kitasatosporales</taxon>
        <taxon>Streptomycetaceae</taxon>
        <taxon>Actinacidiphila</taxon>
    </lineage>
</organism>
<dbReference type="Proteomes" id="UP000734511">
    <property type="component" value="Unassembled WGS sequence"/>
</dbReference>
<accession>A0ABX0ZXU0</accession>
<protein>
    <submittedName>
        <fullName evidence="1">Uncharacterized protein</fullName>
    </submittedName>
</protein>
<sequence>MHAYVGEKGVLHLATLKNHEHRSVPLPRFLLDELAAHIDGRTPDQFL</sequence>
<proteinExistence type="predicted"/>
<name>A0ABX0ZXU0_9ACTN</name>
<evidence type="ECO:0000313" key="1">
    <source>
        <dbReference type="EMBL" id="NJP47094.1"/>
    </source>
</evidence>
<dbReference type="EMBL" id="JAATEJ010000026">
    <property type="protein sequence ID" value="NJP47094.1"/>
    <property type="molecule type" value="Genomic_DNA"/>
</dbReference>
<keyword evidence="2" id="KW-1185">Reference proteome</keyword>
<gene>
    <name evidence="1" type="ORF">HCN08_27370</name>
</gene>
<comment type="caution">
    <text evidence="1">The sequence shown here is derived from an EMBL/GenBank/DDBJ whole genome shotgun (WGS) entry which is preliminary data.</text>
</comment>
<evidence type="ECO:0000313" key="2">
    <source>
        <dbReference type="Proteomes" id="UP000734511"/>
    </source>
</evidence>